<dbReference type="NCBIfam" id="TIGR01764">
    <property type="entry name" value="excise"/>
    <property type="match status" value="1"/>
</dbReference>
<dbReference type="EMBL" id="PRLF01000005">
    <property type="protein sequence ID" value="RAW65908.1"/>
    <property type="molecule type" value="Genomic_DNA"/>
</dbReference>
<dbReference type="InterPro" id="IPR041657">
    <property type="entry name" value="HTH_17"/>
</dbReference>
<dbReference type="Pfam" id="PF12728">
    <property type="entry name" value="HTH_17"/>
    <property type="match status" value="1"/>
</dbReference>
<sequence length="81" mass="9496">MSEIAACTLIQEEPDRKTERYMMMFKDYPDVVTVEHLQKMLGVGRKVAYLLVKENKIRSVRVGRSYKIPKLCVVEYLLDKT</sequence>
<reference evidence="1 2" key="1">
    <citation type="submission" date="2018-02" db="EMBL/GenBank/DDBJ databases">
        <title>Complete genome sequencing of Faecalibacterium prausnitzii strains isolated from the human gut.</title>
        <authorList>
            <person name="Fitzgerald B.C."/>
            <person name="Shkoporov A.N."/>
            <person name="Ross P.R."/>
            <person name="Hill C."/>
        </authorList>
    </citation>
    <scope>NUCLEOTIDE SEQUENCE [LARGE SCALE GENOMIC DNA]</scope>
    <source>
        <strain evidence="1 2">APC924/119</strain>
    </source>
</reference>
<dbReference type="InterPro" id="IPR010093">
    <property type="entry name" value="SinI_DNA-bd"/>
</dbReference>
<dbReference type="RefSeq" id="WP_112121315.1">
    <property type="nucleotide sequence ID" value="NZ_PRLF01000005.1"/>
</dbReference>
<organism evidence="1 2">
    <name type="scientific">Faecalibacterium prausnitzii</name>
    <dbReference type="NCBI Taxonomy" id="853"/>
    <lineage>
        <taxon>Bacteria</taxon>
        <taxon>Bacillati</taxon>
        <taxon>Bacillota</taxon>
        <taxon>Clostridia</taxon>
        <taxon>Eubacteriales</taxon>
        <taxon>Oscillospiraceae</taxon>
        <taxon>Faecalibacterium</taxon>
    </lineage>
</organism>
<dbReference type="AlphaFoldDB" id="A0A329UV38"/>
<protein>
    <submittedName>
        <fullName evidence="1">DNA-binding protein</fullName>
    </submittedName>
</protein>
<dbReference type="Proteomes" id="UP000250550">
    <property type="component" value="Unassembled WGS sequence"/>
</dbReference>
<name>A0A329UV38_9FIRM</name>
<keyword evidence="1" id="KW-0238">DNA-binding</keyword>
<gene>
    <name evidence="1" type="ORF">C4N21_05860</name>
</gene>
<evidence type="ECO:0000313" key="2">
    <source>
        <dbReference type="Proteomes" id="UP000250550"/>
    </source>
</evidence>
<accession>A0A329UV38</accession>
<evidence type="ECO:0000313" key="1">
    <source>
        <dbReference type="EMBL" id="RAW65908.1"/>
    </source>
</evidence>
<proteinExistence type="predicted"/>
<comment type="caution">
    <text evidence="1">The sequence shown here is derived from an EMBL/GenBank/DDBJ whole genome shotgun (WGS) entry which is preliminary data.</text>
</comment>
<dbReference type="GO" id="GO:0003677">
    <property type="term" value="F:DNA binding"/>
    <property type="evidence" value="ECO:0007669"/>
    <property type="project" value="UniProtKB-KW"/>
</dbReference>